<feature type="compositionally biased region" description="Basic and acidic residues" evidence="1">
    <location>
        <begin position="69"/>
        <end position="78"/>
    </location>
</feature>
<feature type="compositionally biased region" description="Polar residues" evidence="1">
    <location>
        <begin position="86"/>
        <end position="96"/>
    </location>
</feature>
<proteinExistence type="predicted"/>
<organism evidence="2 3">
    <name type="scientific">Cymbomonas tetramitiformis</name>
    <dbReference type="NCBI Taxonomy" id="36881"/>
    <lineage>
        <taxon>Eukaryota</taxon>
        <taxon>Viridiplantae</taxon>
        <taxon>Chlorophyta</taxon>
        <taxon>Pyramimonadophyceae</taxon>
        <taxon>Pyramimonadales</taxon>
        <taxon>Pyramimonadaceae</taxon>
        <taxon>Cymbomonas</taxon>
    </lineage>
</organism>
<dbReference type="EMBL" id="LGRX02000161">
    <property type="protein sequence ID" value="KAK3289353.1"/>
    <property type="molecule type" value="Genomic_DNA"/>
</dbReference>
<evidence type="ECO:0000313" key="2">
    <source>
        <dbReference type="EMBL" id="KAK3289353.1"/>
    </source>
</evidence>
<keyword evidence="3" id="KW-1185">Reference proteome</keyword>
<accession>A0AAE0LL88</accession>
<reference evidence="2 3" key="1">
    <citation type="journal article" date="2015" name="Genome Biol. Evol.">
        <title>Comparative Genomics of a Bacterivorous Green Alga Reveals Evolutionary Causalities and Consequences of Phago-Mixotrophic Mode of Nutrition.</title>
        <authorList>
            <person name="Burns J.A."/>
            <person name="Paasch A."/>
            <person name="Narechania A."/>
            <person name="Kim E."/>
        </authorList>
    </citation>
    <scope>NUCLEOTIDE SEQUENCE [LARGE SCALE GENOMIC DNA]</scope>
    <source>
        <strain evidence="2 3">PLY_AMNH</strain>
    </source>
</reference>
<gene>
    <name evidence="2" type="ORF">CYMTET_3205</name>
</gene>
<name>A0AAE0LL88_9CHLO</name>
<dbReference type="Proteomes" id="UP001190700">
    <property type="component" value="Unassembled WGS sequence"/>
</dbReference>
<sequence length="617" mass="69138">MDRHCKSQHATKLKDEAPSIASIFVAQPCSMQTAESEDAVQEKNASSVLLGEPMETETEVVVTDPAPCVEDRPTDSTAKRPRGLDQSPTRQTESQLSTISTSAQLFSIITMLTTLTLASTSVQTTLDALPAQVAQMVATTLEPPTSTFVSPVDKDMRACRTLNAVITKFSLRSFPEDEILVCPCCFKHSSSAPKKILVGRNRDTLGKFSSKSLLKNFKTRSLSHFKSAAHEFCVERENQEELAKHRSQSVGLTLAHLALQTITEARSYRSYERAVLRQHLLGTRVGNLNHSRQFVISFLNSLYYVAKQRVIQWFNSVDPATTHPVLFAVNADKTTEFHRTGQVVGALGFDLGEIKAIFLDDPIVGIECSGPAISENLFLVLHDTFCFSLHQLRTQLTGMAFDGQYFGLHVPGHFCSRIGSTTEWTMPGWDGAHRCELVLGDVRKDTILTWYKEVPEFIGQVQAKFAYGKNHEKLRKAAARVHRKFYELQKFCETRFAQAERKVYKNFVLNYLSIVTDLQDKAQTGSDEEQSYASTFLGELYKSVFVVTVIGLADLLAKVEAVSLFQQTVNTLPWEVAEKEAEFAHHFDKVYPEQLDFKDKDSVKIDSYLVMYTHGAQ</sequence>
<comment type="caution">
    <text evidence="2">The sequence shown here is derived from an EMBL/GenBank/DDBJ whole genome shotgun (WGS) entry which is preliminary data.</text>
</comment>
<evidence type="ECO:0000256" key="1">
    <source>
        <dbReference type="SAM" id="MobiDB-lite"/>
    </source>
</evidence>
<evidence type="ECO:0000313" key="3">
    <source>
        <dbReference type="Proteomes" id="UP001190700"/>
    </source>
</evidence>
<dbReference type="AlphaFoldDB" id="A0AAE0LL88"/>
<protein>
    <submittedName>
        <fullName evidence="2">Uncharacterized protein</fullName>
    </submittedName>
</protein>
<feature type="region of interest" description="Disordered" evidence="1">
    <location>
        <begin position="34"/>
        <end position="96"/>
    </location>
</feature>